<dbReference type="Proteomes" id="UP000075809">
    <property type="component" value="Unassembled WGS sequence"/>
</dbReference>
<name>A0A151WVY7_9HYME</name>
<keyword evidence="9" id="KW-1185">Reference proteome</keyword>
<dbReference type="Pfam" id="PF10268">
    <property type="entry name" value="Tmemb_161AB"/>
    <property type="match status" value="1"/>
</dbReference>
<organism evidence="8 9">
    <name type="scientific">Mycetomoellerius zeteki</name>
    <dbReference type="NCBI Taxonomy" id="64791"/>
    <lineage>
        <taxon>Eukaryota</taxon>
        <taxon>Metazoa</taxon>
        <taxon>Ecdysozoa</taxon>
        <taxon>Arthropoda</taxon>
        <taxon>Hexapoda</taxon>
        <taxon>Insecta</taxon>
        <taxon>Pterygota</taxon>
        <taxon>Neoptera</taxon>
        <taxon>Endopterygota</taxon>
        <taxon>Hymenoptera</taxon>
        <taxon>Apocrita</taxon>
        <taxon>Aculeata</taxon>
        <taxon>Formicoidea</taxon>
        <taxon>Formicidae</taxon>
        <taxon>Myrmicinae</taxon>
        <taxon>Mycetomoellerius</taxon>
    </lineage>
</organism>
<feature type="transmembrane region" description="Helical" evidence="7">
    <location>
        <begin position="149"/>
        <end position="167"/>
    </location>
</feature>
<evidence type="ECO:0000256" key="1">
    <source>
        <dbReference type="ARBA" id="ARBA00004141"/>
    </source>
</evidence>
<evidence type="ECO:0000256" key="5">
    <source>
        <dbReference type="ARBA" id="ARBA00023136"/>
    </source>
</evidence>
<comment type="subcellular location">
    <subcellularLocation>
        <location evidence="1">Membrane</location>
        <topology evidence="1">Multi-pass membrane protein</topology>
    </subcellularLocation>
</comment>
<feature type="transmembrane region" description="Helical" evidence="7">
    <location>
        <begin position="264"/>
        <end position="283"/>
    </location>
</feature>
<protein>
    <recommendedName>
        <fullName evidence="10">Transmembrane protein 161B</fullName>
    </recommendedName>
</protein>
<dbReference type="InterPro" id="IPR019395">
    <property type="entry name" value="Transmembrane_161A/B"/>
</dbReference>
<dbReference type="PANTHER" id="PTHR13624">
    <property type="entry name" value="RE42071P"/>
    <property type="match status" value="1"/>
</dbReference>
<proteinExistence type="inferred from homology"/>
<feature type="transmembrane region" description="Helical" evidence="7">
    <location>
        <begin position="503"/>
        <end position="521"/>
    </location>
</feature>
<gene>
    <name evidence="8" type="ORF">ALC60_08713</name>
</gene>
<feature type="transmembrane region" description="Helical" evidence="7">
    <location>
        <begin position="353"/>
        <end position="373"/>
    </location>
</feature>
<keyword evidence="3 7" id="KW-0812">Transmembrane</keyword>
<evidence type="ECO:0000256" key="2">
    <source>
        <dbReference type="ARBA" id="ARBA00009706"/>
    </source>
</evidence>
<evidence type="ECO:0008006" key="10">
    <source>
        <dbReference type="Google" id="ProtNLM"/>
    </source>
</evidence>
<accession>A0A151WVY7</accession>
<keyword evidence="6" id="KW-0325">Glycoprotein</keyword>
<evidence type="ECO:0000256" key="4">
    <source>
        <dbReference type="ARBA" id="ARBA00022989"/>
    </source>
</evidence>
<sequence length="528" mass="59682">MREKAGMRERMKEARSVEGKRLMVSDRFRDCGKPGEQKAGGALLGAQLVITLVMVSIIQKLSPHFSFARWILCSTGLTRYLYPTDHQLRALAGVPKEKPKRGKHSENGKVGDVFHVPRNLDIKLESAKITILDVVNLKYYTEYQWLLDFSVYAIIVYVLTEVYNYLYPIKDEINLSILWCVVEICKTSCFPRDKNHVTGEESVGERSTCIVTGFAYLLIAMMVLIIDENKLEIGLEKAYMSFNHSASHFLDTQGLSSTGPASKIVLKFFLAIWCGLLGSLFTFPGLRASKMHWDTLRYYKDNKLLVLIANISYASPLLLVSLWITPISRDYLTVRIFSGMTAPLMTVAKFESLRLIIIVVASLLKIVLMPIYLQSYLNLAIQRLEIQKKEAGRITNVDLQKKIAAVYYYLCVVALQFVVPIIICLFFTFLYKTLGGFTWEGILKGTLEEECPADELPKSLSSTVNIDNIDKTVIQTAEEVQLALGSLKQIFTTDVYKGVLGLATWWSCFALLSTSAMGMFYQSYFSNM</sequence>
<reference evidence="8 9" key="1">
    <citation type="submission" date="2015-09" db="EMBL/GenBank/DDBJ databases">
        <title>Trachymyrmex zeteki WGS genome.</title>
        <authorList>
            <person name="Nygaard S."/>
            <person name="Hu H."/>
            <person name="Boomsma J."/>
            <person name="Zhang G."/>
        </authorList>
    </citation>
    <scope>NUCLEOTIDE SEQUENCE [LARGE SCALE GENOMIC DNA]</scope>
    <source>
        <strain evidence="8">Tzet28-1</strain>
        <tissue evidence="8">Whole body</tissue>
    </source>
</reference>
<evidence type="ECO:0000256" key="7">
    <source>
        <dbReference type="SAM" id="Phobius"/>
    </source>
</evidence>
<evidence type="ECO:0000313" key="9">
    <source>
        <dbReference type="Proteomes" id="UP000075809"/>
    </source>
</evidence>
<evidence type="ECO:0000256" key="6">
    <source>
        <dbReference type="ARBA" id="ARBA00023180"/>
    </source>
</evidence>
<comment type="similarity">
    <text evidence="2">Belongs to the TMEM161 family.</text>
</comment>
<evidence type="ECO:0000256" key="3">
    <source>
        <dbReference type="ARBA" id="ARBA00022692"/>
    </source>
</evidence>
<dbReference type="PANTHER" id="PTHR13624:SF6">
    <property type="entry name" value="EMEI"/>
    <property type="match status" value="1"/>
</dbReference>
<keyword evidence="5 7" id="KW-0472">Membrane</keyword>
<dbReference type="GO" id="GO:0016020">
    <property type="term" value="C:membrane"/>
    <property type="evidence" value="ECO:0007669"/>
    <property type="project" value="UniProtKB-SubCell"/>
</dbReference>
<feature type="transmembrane region" description="Helical" evidence="7">
    <location>
        <begin position="208"/>
        <end position="226"/>
    </location>
</feature>
<dbReference type="AlphaFoldDB" id="A0A151WVY7"/>
<feature type="transmembrane region" description="Helical" evidence="7">
    <location>
        <begin position="406"/>
        <end position="431"/>
    </location>
</feature>
<feature type="transmembrane region" description="Helical" evidence="7">
    <location>
        <begin position="304"/>
        <end position="324"/>
    </location>
</feature>
<evidence type="ECO:0000313" key="8">
    <source>
        <dbReference type="EMBL" id="KYQ52099.1"/>
    </source>
</evidence>
<dbReference type="EMBL" id="KQ982691">
    <property type="protein sequence ID" value="KYQ52099.1"/>
    <property type="molecule type" value="Genomic_DNA"/>
</dbReference>
<feature type="transmembrane region" description="Helical" evidence="7">
    <location>
        <begin position="39"/>
        <end position="58"/>
    </location>
</feature>
<keyword evidence="4 7" id="KW-1133">Transmembrane helix</keyword>